<keyword evidence="2 5" id="KW-0812">Transmembrane</keyword>
<keyword evidence="3 5" id="KW-1133">Transmembrane helix</keyword>
<accession>A0A918N2C6</accession>
<reference evidence="7" key="2">
    <citation type="submission" date="2020-09" db="EMBL/GenBank/DDBJ databases">
        <authorList>
            <person name="Sun Q."/>
            <person name="Kim S."/>
        </authorList>
    </citation>
    <scope>NUCLEOTIDE SEQUENCE</scope>
    <source>
        <strain evidence="7">KCTC 22164</strain>
    </source>
</reference>
<comment type="similarity">
    <text evidence="5">Belongs to the LapA family.</text>
</comment>
<comment type="caution">
    <text evidence="7">The sequence shown here is derived from an EMBL/GenBank/DDBJ whole genome shotgun (WGS) entry which is preliminary data.</text>
</comment>
<organism evidence="7 8">
    <name type="scientific">Alteromonas halophila</name>
    <dbReference type="NCBI Taxonomy" id="516698"/>
    <lineage>
        <taxon>Bacteria</taxon>
        <taxon>Pseudomonadati</taxon>
        <taxon>Pseudomonadota</taxon>
        <taxon>Gammaproteobacteria</taxon>
        <taxon>Alteromonadales</taxon>
        <taxon>Alteromonadaceae</taxon>
        <taxon>Alteromonas/Salinimonas group</taxon>
        <taxon>Alteromonas</taxon>
    </lineage>
</organism>
<evidence type="ECO:0000259" key="6">
    <source>
        <dbReference type="Pfam" id="PF06305"/>
    </source>
</evidence>
<evidence type="ECO:0000256" key="5">
    <source>
        <dbReference type="HAMAP-Rule" id="MF_01948"/>
    </source>
</evidence>
<keyword evidence="8" id="KW-1185">Reference proteome</keyword>
<evidence type="ECO:0000313" key="8">
    <source>
        <dbReference type="Proteomes" id="UP000631300"/>
    </source>
</evidence>
<evidence type="ECO:0000256" key="1">
    <source>
        <dbReference type="ARBA" id="ARBA00022475"/>
    </source>
</evidence>
<comment type="function">
    <text evidence="5">Involved in the assembly of lipopolysaccharide (LPS).</text>
</comment>
<reference evidence="7" key="1">
    <citation type="journal article" date="2014" name="Int. J. Syst. Evol. Microbiol.">
        <title>Complete genome sequence of Corynebacterium casei LMG S-19264T (=DSM 44701T), isolated from a smear-ripened cheese.</title>
        <authorList>
            <consortium name="US DOE Joint Genome Institute (JGI-PGF)"/>
            <person name="Walter F."/>
            <person name="Albersmeier A."/>
            <person name="Kalinowski J."/>
            <person name="Ruckert C."/>
        </authorList>
    </citation>
    <scope>NUCLEOTIDE SEQUENCE</scope>
    <source>
        <strain evidence="7">KCTC 22164</strain>
    </source>
</reference>
<evidence type="ECO:0000256" key="3">
    <source>
        <dbReference type="ARBA" id="ARBA00022989"/>
    </source>
</evidence>
<keyword evidence="5" id="KW-0997">Cell inner membrane</keyword>
<feature type="transmembrane region" description="Helical" evidence="5">
    <location>
        <begin position="43"/>
        <end position="67"/>
    </location>
</feature>
<name>A0A918N2C6_9ALTE</name>
<evidence type="ECO:0000256" key="2">
    <source>
        <dbReference type="ARBA" id="ARBA00022692"/>
    </source>
</evidence>
<dbReference type="GO" id="GO:0008653">
    <property type="term" value="P:lipopolysaccharide metabolic process"/>
    <property type="evidence" value="ECO:0007669"/>
    <property type="project" value="InterPro"/>
</dbReference>
<proteinExistence type="inferred from homology"/>
<dbReference type="RefSeq" id="WP_189408475.1">
    <property type="nucleotide sequence ID" value="NZ_BMXP01000015.1"/>
</dbReference>
<protein>
    <recommendedName>
        <fullName evidence="5">Probable lipopolysaccharide assembly protein A</fullName>
    </recommendedName>
</protein>
<dbReference type="EMBL" id="BMXP01000015">
    <property type="protein sequence ID" value="GGW97348.1"/>
    <property type="molecule type" value="Genomic_DNA"/>
</dbReference>
<dbReference type="AlphaFoldDB" id="A0A918N2C6"/>
<keyword evidence="4 5" id="KW-0472">Membrane</keyword>
<gene>
    <name evidence="5" type="primary">lapA</name>
    <name evidence="7" type="ORF">GCM10007391_34300</name>
</gene>
<dbReference type="HAMAP" id="MF_01948">
    <property type="entry name" value="LPS_assembly_LapA"/>
    <property type="match status" value="1"/>
</dbReference>
<dbReference type="Proteomes" id="UP000631300">
    <property type="component" value="Unassembled WGS sequence"/>
</dbReference>
<dbReference type="GO" id="GO:0005886">
    <property type="term" value="C:plasma membrane"/>
    <property type="evidence" value="ECO:0007669"/>
    <property type="project" value="UniProtKB-SubCell"/>
</dbReference>
<dbReference type="Pfam" id="PF06305">
    <property type="entry name" value="LapA_dom"/>
    <property type="match status" value="1"/>
</dbReference>
<feature type="domain" description="Lipopolysaccharide assembly protein A" evidence="6">
    <location>
        <begin position="23"/>
        <end position="84"/>
    </location>
</feature>
<evidence type="ECO:0000256" key="4">
    <source>
        <dbReference type="ARBA" id="ARBA00023136"/>
    </source>
</evidence>
<dbReference type="InterPro" id="IPR010445">
    <property type="entry name" value="LapA_dom"/>
</dbReference>
<dbReference type="InterPro" id="IPR032906">
    <property type="entry name" value="LapA"/>
</dbReference>
<comment type="subcellular location">
    <subcellularLocation>
        <location evidence="5">Cell inner membrane</location>
        <topology evidence="5">Single-pass membrane protein</topology>
    </subcellularLocation>
</comment>
<comment type="caution">
    <text evidence="5">Lacks conserved residue(s) required for the propagation of feature annotation.</text>
</comment>
<sequence>MRAILSVLVIVVLLALAFAVGSQNDAVVSVNYLIAQSDTRLSTLIAIALAMGVVIGVLIMLASWLSLRLKVVALRAKVRRLTKET</sequence>
<evidence type="ECO:0000313" key="7">
    <source>
        <dbReference type="EMBL" id="GGW97348.1"/>
    </source>
</evidence>
<keyword evidence="1 5" id="KW-1003">Cell membrane</keyword>